<sequence>MIRRDADLHVHTTHSDGACSPCEVVAAAAQVGLAALAITDHDTVSALATARPEAARLGVELVPGVELTCGYEGREVHLLGYFFRVDDPDLLAAVDRLRTDRTTRFDAMVAKLEALGLVVDMRALRRCFPRATLGRRHLAEYLFRTKQTASVRDGFDRFLADGKPACVDKVRLDAFEALGLVARAGGVVSWAHPPYNLKLESLRALADAGLAAIETAGPGVQNRVGRRFRDWAGILDLVPTAGSDFHAPDRPGRRVGATVTADADLQRLRERAR</sequence>
<dbReference type="InterPro" id="IPR052018">
    <property type="entry name" value="PHP_domain"/>
</dbReference>
<gene>
    <name evidence="2" type="ORF">PZE19_01805</name>
</gene>
<dbReference type="SMART" id="SM00481">
    <property type="entry name" value="POLIIIAc"/>
    <property type="match status" value="1"/>
</dbReference>
<dbReference type="InterPro" id="IPR003141">
    <property type="entry name" value="Pol/His_phosphatase_N"/>
</dbReference>
<dbReference type="InterPro" id="IPR004013">
    <property type="entry name" value="PHP_dom"/>
</dbReference>
<evidence type="ECO:0000259" key="1">
    <source>
        <dbReference type="SMART" id="SM00481"/>
    </source>
</evidence>
<dbReference type="Pfam" id="PF02811">
    <property type="entry name" value="PHP"/>
    <property type="match status" value="1"/>
</dbReference>
<accession>A0ABT6F512</accession>
<dbReference type="RefSeq" id="WP_277858873.1">
    <property type="nucleotide sequence ID" value="NZ_JARRAG010000001.1"/>
</dbReference>
<dbReference type="PANTHER" id="PTHR42924">
    <property type="entry name" value="EXONUCLEASE"/>
    <property type="match status" value="1"/>
</dbReference>
<reference evidence="2 3" key="1">
    <citation type="submission" date="2023-03" db="EMBL/GenBank/DDBJ databases">
        <title>Paludisphaera mucosa sp. nov. a novel planctomycete from northern fen.</title>
        <authorList>
            <person name="Ivanova A."/>
        </authorList>
    </citation>
    <scope>NUCLEOTIDE SEQUENCE [LARGE SCALE GENOMIC DNA]</scope>
    <source>
        <strain evidence="2 3">Pla2</strain>
    </source>
</reference>
<dbReference type="Proteomes" id="UP001216907">
    <property type="component" value="Unassembled WGS sequence"/>
</dbReference>
<proteinExistence type="predicted"/>
<protein>
    <submittedName>
        <fullName evidence="2">PHP domain-containing protein</fullName>
    </submittedName>
</protein>
<comment type="caution">
    <text evidence="2">The sequence shown here is derived from an EMBL/GenBank/DDBJ whole genome shotgun (WGS) entry which is preliminary data.</text>
</comment>
<evidence type="ECO:0000313" key="3">
    <source>
        <dbReference type="Proteomes" id="UP001216907"/>
    </source>
</evidence>
<dbReference type="SUPFAM" id="SSF89550">
    <property type="entry name" value="PHP domain-like"/>
    <property type="match status" value="1"/>
</dbReference>
<dbReference type="Gene3D" id="3.20.20.140">
    <property type="entry name" value="Metal-dependent hydrolases"/>
    <property type="match status" value="1"/>
</dbReference>
<feature type="domain" description="Polymerase/histidinol phosphatase N-terminal" evidence="1">
    <location>
        <begin position="6"/>
        <end position="71"/>
    </location>
</feature>
<evidence type="ECO:0000313" key="2">
    <source>
        <dbReference type="EMBL" id="MDG3002509.1"/>
    </source>
</evidence>
<dbReference type="PANTHER" id="PTHR42924:SF3">
    <property type="entry name" value="POLYMERASE_HISTIDINOL PHOSPHATASE N-TERMINAL DOMAIN-CONTAINING PROTEIN"/>
    <property type="match status" value="1"/>
</dbReference>
<dbReference type="InterPro" id="IPR016195">
    <property type="entry name" value="Pol/histidinol_Pase-like"/>
</dbReference>
<organism evidence="2 3">
    <name type="scientific">Paludisphaera mucosa</name>
    <dbReference type="NCBI Taxonomy" id="3030827"/>
    <lineage>
        <taxon>Bacteria</taxon>
        <taxon>Pseudomonadati</taxon>
        <taxon>Planctomycetota</taxon>
        <taxon>Planctomycetia</taxon>
        <taxon>Isosphaerales</taxon>
        <taxon>Isosphaeraceae</taxon>
        <taxon>Paludisphaera</taxon>
    </lineage>
</organism>
<keyword evidence="3" id="KW-1185">Reference proteome</keyword>
<name>A0ABT6F512_9BACT</name>
<dbReference type="EMBL" id="JARRAG010000001">
    <property type="protein sequence ID" value="MDG3002509.1"/>
    <property type="molecule type" value="Genomic_DNA"/>
</dbReference>
<dbReference type="Gene3D" id="1.10.150.650">
    <property type="match status" value="1"/>
</dbReference>